<evidence type="ECO:0000313" key="3">
    <source>
        <dbReference type="Proteomes" id="UP000182932"/>
    </source>
</evidence>
<reference evidence="2 3" key="1">
    <citation type="submission" date="2016-10" db="EMBL/GenBank/DDBJ databases">
        <authorList>
            <person name="Varghese N."/>
            <person name="Submissions S."/>
        </authorList>
    </citation>
    <scope>NUCLEOTIDE SEQUENCE [LARGE SCALE GENOMIC DNA]</scope>
    <source>
        <strain evidence="2 3">FF3</strain>
    </source>
</reference>
<evidence type="ECO:0000256" key="1">
    <source>
        <dbReference type="SAM" id="Phobius"/>
    </source>
</evidence>
<feature type="transmembrane region" description="Helical" evidence="1">
    <location>
        <begin position="100"/>
        <end position="124"/>
    </location>
</feature>
<protein>
    <submittedName>
        <fullName evidence="2">Uncharacterized membrane protein</fullName>
    </submittedName>
</protein>
<keyword evidence="3" id="KW-1185">Reference proteome</keyword>
<dbReference type="GeneID" id="80818211"/>
<sequence length="396" mass="43507">MISKLLYLAQHIWRTLWVRVVLISVFSLLALAIAPLLTPFIPENIRLQLGREAVLPVLTILASGMLAVTTFSLNVMVSAYRAASSMATPRAYRLLLDDTITQSVLATFVGGFVYSLSAVILFHAKVYSEDAAVVVFAFTMVVVTLIVLAILRWIDHLSHLGSMDHTLQIIEKRARESMHARARRPSLGARRMLDDDVVPDTAGSICSRKSGYVRFIDVARLNELAEDTDSQVFVTSVPGEFVLRGSVIGTLSRSDAELRSRAARAFDIGDVRTFEQDPTLGLTILAETGQRALSPGINDPGTAIEVLGRIERLLWEEVPNEPQSETDYTPTFARVSLPVVRARTLLDCAVLPISRDGADNPDVTQRIYELLSRISAHPNSAMAKAAADIRDQLGSR</sequence>
<feature type="transmembrane region" description="Helical" evidence="1">
    <location>
        <begin position="131"/>
        <end position="154"/>
    </location>
</feature>
<feature type="transmembrane region" description="Helical" evidence="1">
    <location>
        <begin position="20"/>
        <end position="41"/>
    </location>
</feature>
<dbReference type="AlphaFoldDB" id="A0A975W9Q3"/>
<proteinExistence type="predicted"/>
<dbReference type="InterPro" id="IPR018723">
    <property type="entry name" value="DUF2254_membrane"/>
</dbReference>
<organism evidence="2 3">
    <name type="scientific">Marinovum algicola</name>
    <dbReference type="NCBI Taxonomy" id="42444"/>
    <lineage>
        <taxon>Bacteria</taxon>
        <taxon>Pseudomonadati</taxon>
        <taxon>Pseudomonadota</taxon>
        <taxon>Alphaproteobacteria</taxon>
        <taxon>Rhodobacterales</taxon>
        <taxon>Roseobacteraceae</taxon>
        <taxon>Marinovum</taxon>
    </lineage>
</organism>
<keyword evidence="1" id="KW-0472">Membrane</keyword>
<dbReference type="Proteomes" id="UP000182932">
    <property type="component" value="Unassembled WGS sequence"/>
</dbReference>
<dbReference type="EMBL" id="FNYY01000005">
    <property type="protein sequence ID" value="SEJ40648.1"/>
    <property type="molecule type" value="Genomic_DNA"/>
</dbReference>
<name>A0A975W9Q3_9RHOB</name>
<dbReference type="Pfam" id="PF10011">
    <property type="entry name" value="DUF2254"/>
    <property type="match status" value="1"/>
</dbReference>
<keyword evidence="1" id="KW-1133">Transmembrane helix</keyword>
<keyword evidence="1" id="KW-0812">Transmembrane</keyword>
<feature type="transmembrane region" description="Helical" evidence="1">
    <location>
        <begin position="53"/>
        <end position="80"/>
    </location>
</feature>
<gene>
    <name evidence="2" type="ORF">SAMN04487940_105245</name>
</gene>
<comment type="caution">
    <text evidence="2">The sequence shown here is derived from an EMBL/GenBank/DDBJ whole genome shotgun (WGS) entry which is preliminary data.</text>
</comment>
<accession>A0A975W9Q3</accession>
<evidence type="ECO:0000313" key="2">
    <source>
        <dbReference type="EMBL" id="SEJ40648.1"/>
    </source>
</evidence>
<dbReference type="RefSeq" id="WP_074836372.1">
    <property type="nucleotide sequence ID" value="NZ_CATMKJ010000009.1"/>
</dbReference>